<evidence type="ECO:0000256" key="2">
    <source>
        <dbReference type="ARBA" id="ARBA00022512"/>
    </source>
</evidence>
<dbReference type="InterPro" id="IPR005528">
    <property type="entry name" value="ChpA-H"/>
</dbReference>
<keyword evidence="2" id="KW-0134">Cell wall</keyword>
<feature type="chain" id="PRO_5036873061" evidence="7">
    <location>
        <begin position="28"/>
        <end position="99"/>
    </location>
</feature>
<keyword evidence="6" id="KW-0034">Amyloid</keyword>
<gene>
    <name evidence="9" type="ORF">GCM10012280_04610</name>
</gene>
<dbReference type="AlphaFoldDB" id="A0A918DRH5"/>
<protein>
    <submittedName>
        <fullName evidence="9">Small membrane protein</fullName>
    </submittedName>
</protein>
<evidence type="ECO:0000259" key="8">
    <source>
        <dbReference type="PROSITE" id="PS51884"/>
    </source>
</evidence>
<dbReference type="Proteomes" id="UP000641932">
    <property type="component" value="Unassembled WGS sequence"/>
</dbReference>
<feature type="domain" description="Chaplin" evidence="8">
    <location>
        <begin position="38"/>
        <end position="78"/>
    </location>
</feature>
<comment type="caution">
    <text evidence="9">The sequence shown here is derived from an EMBL/GenBank/DDBJ whole genome shotgun (WGS) entry which is preliminary data.</text>
</comment>
<keyword evidence="3" id="KW-0964">Secreted</keyword>
<sequence>MFSVKKTALCLATAGLAVLASSGAAFADAEAEGFAANSPGFLSGNNVQIPINIPINVCGNDLGVGNLLSPTFGTTCINADIENTEVEHEDHHGEHHNDH</sequence>
<accession>A0A918DRH5</accession>
<proteinExistence type="predicted"/>
<evidence type="ECO:0000256" key="6">
    <source>
        <dbReference type="ARBA" id="ARBA00023087"/>
    </source>
</evidence>
<feature type="signal peptide" evidence="7">
    <location>
        <begin position="1"/>
        <end position="27"/>
    </location>
</feature>
<name>A0A918DRH5_9ACTN</name>
<evidence type="ECO:0000256" key="5">
    <source>
        <dbReference type="ARBA" id="ARBA00022889"/>
    </source>
</evidence>
<comment type="subcellular location">
    <subcellularLocation>
        <location evidence="1">Secreted</location>
        <location evidence="1">Cell wall</location>
    </subcellularLocation>
</comment>
<dbReference type="Pfam" id="PF03777">
    <property type="entry name" value="ChpA-C"/>
    <property type="match status" value="1"/>
</dbReference>
<evidence type="ECO:0000256" key="3">
    <source>
        <dbReference type="ARBA" id="ARBA00022525"/>
    </source>
</evidence>
<organism evidence="9 10">
    <name type="scientific">Wenjunlia tyrosinilytica</name>
    <dbReference type="NCBI Taxonomy" id="1544741"/>
    <lineage>
        <taxon>Bacteria</taxon>
        <taxon>Bacillati</taxon>
        <taxon>Actinomycetota</taxon>
        <taxon>Actinomycetes</taxon>
        <taxon>Kitasatosporales</taxon>
        <taxon>Streptomycetaceae</taxon>
        <taxon>Wenjunlia</taxon>
    </lineage>
</organism>
<dbReference type="RefSeq" id="WP_189129772.1">
    <property type="nucleotide sequence ID" value="NZ_BMMS01000002.1"/>
</dbReference>
<reference evidence="9" key="1">
    <citation type="journal article" date="2014" name="Int. J. Syst. Evol. Microbiol.">
        <title>Complete genome sequence of Corynebacterium casei LMG S-19264T (=DSM 44701T), isolated from a smear-ripened cheese.</title>
        <authorList>
            <consortium name="US DOE Joint Genome Institute (JGI-PGF)"/>
            <person name="Walter F."/>
            <person name="Albersmeier A."/>
            <person name="Kalinowski J."/>
            <person name="Ruckert C."/>
        </authorList>
    </citation>
    <scope>NUCLEOTIDE SEQUENCE</scope>
    <source>
        <strain evidence="9">CGMCC 4.7201</strain>
    </source>
</reference>
<keyword evidence="5" id="KW-0130">Cell adhesion</keyword>
<dbReference type="GO" id="GO:0007155">
    <property type="term" value="P:cell adhesion"/>
    <property type="evidence" value="ECO:0007669"/>
    <property type="project" value="UniProtKB-KW"/>
</dbReference>
<evidence type="ECO:0000313" key="10">
    <source>
        <dbReference type="Proteomes" id="UP000641932"/>
    </source>
</evidence>
<keyword evidence="10" id="KW-1185">Reference proteome</keyword>
<evidence type="ECO:0000313" key="9">
    <source>
        <dbReference type="EMBL" id="GGO81132.1"/>
    </source>
</evidence>
<evidence type="ECO:0000256" key="7">
    <source>
        <dbReference type="SAM" id="SignalP"/>
    </source>
</evidence>
<evidence type="ECO:0000256" key="4">
    <source>
        <dbReference type="ARBA" id="ARBA00022729"/>
    </source>
</evidence>
<dbReference type="PROSITE" id="PS51884">
    <property type="entry name" value="CHAPLIN"/>
    <property type="match status" value="1"/>
</dbReference>
<evidence type="ECO:0000256" key="1">
    <source>
        <dbReference type="ARBA" id="ARBA00004191"/>
    </source>
</evidence>
<reference evidence="9" key="2">
    <citation type="submission" date="2020-09" db="EMBL/GenBank/DDBJ databases">
        <authorList>
            <person name="Sun Q."/>
            <person name="Zhou Y."/>
        </authorList>
    </citation>
    <scope>NUCLEOTIDE SEQUENCE</scope>
    <source>
        <strain evidence="9">CGMCC 4.7201</strain>
    </source>
</reference>
<keyword evidence="4 7" id="KW-0732">Signal</keyword>
<dbReference type="EMBL" id="BMMS01000002">
    <property type="protein sequence ID" value="GGO81132.1"/>
    <property type="molecule type" value="Genomic_DNA"/>
</dbReference>